<keyword evidence="2" id="KW-0378">Hydrolase</keyword>
<dbReference type="Proteomes" id="UP000288071">
    <property type="component" value="Unassembled WGS sequence"/>
</dbReference>
<dbReference type="AlphaFoldDB" id="A0A3S3PE43"/>
<evidence type="ECO:0000259" key="1">
    <source>
        <dbReference type="Pfam" id="PF03372"/>
    </source>
</evidence>
<reference evidence="3" key="2">
    <citation type="submission" date="2019-01" db="EMBL/GenBank/DDBJ databases">
        <title>Sinorhodobacter populi sp. nov. isolated from the symptomatic bark tissue of Populus euramericana canker.</title>
        <authorList>
            <person name="Li Y."/>
        </authorList>
    </citation>
    <scope>NUCLEOTIDE SEQUENCE [LARGE SCALE GENOMIC DNA]</scope>
    <source>
        <strain evidence="3">CGMCC 1.12963</strain>
    </source>
</reference>
<reference evidence="2 3" key="1">
    <citation type="submission" date="2019-01" db="EMBL/GenBank/DDBJ databases">
        <title>Sinorhodobacter populi sp. nov. isolated from the symptomatic bark tissue of Populus euramericana canker.</title>
        <authorList>
            <person name="Xu G."/>
        </authorList>
    </citation>
    <scope>NUCLEOTIDE SEQUENCE [LARGE SCALE GENOMIC DNA]</scope>
    <source>
        <strain evidence="2 3">CGMCC 1.12963</strain>
    </source>
</reference>
<proteinExistence type="predicted"/>
<name>A0A3S3PE43_9RHOB</name>
<keyword evidence="2" id="KW-0255">Endonuclease</keyword>
<gene>
    <name evidence="2" type="ORF">EOW66_11045</name>
</gene>
<dbReference type="InterPro" id="IPR005135">
    <property type="entry name" value="Endo/exonuclease/phosphatase"/>
</dbReference>
<keyword evidence="2" id="KW-0540">Nuclease</keyword>
<dbReference type="Gene3D" id="3.60.10.10">
    <property type="entry name" value="Endonuclease/exonuclease/phosphatase"/>
    <property type="match status" value="1"/>
</dbReference>
<sequence length="306" mass="33555">MRIATFNLQNLKLLKSAGEPQLHGAWDSDDPEESGLDAIDRRLTAEVLAKIDADLLALQEVYDLATLEAFHQRCMIPAGLRPYPERICLPGNDGRGLDLALLSRRPLAELRSHAALTLKDLDIAPPPGVDPLAPVFRRDCLMATVGWITLFLCHFKSPYPDVTAAWTTRRLEALAVRRLIARYFEVPAAGLWLIVGDLNEPHGALPGTERAIAPLENGFTVDLMERLPEPERWTYFDVHSGRYDCPDALLASPALAQAFPRAAPVILRAGLGREARRDTGARLAGVGAHRPHASDHAAVMIDLPGL</sequence>
<dbReference type="GO" id="GO:0004519">
    <property type="term" value="F:endonuclease activity"/>
    <property type="evidence" value="ECO:0007669"/>
    <property type="project" value="UniProtKB-KW"/>
</dbReference>
<keyword evidence="2" id="KW-0269">Exonuclease</keyword>
<protein>
    <submittedName>
        <fullName evidence="2">Endonuclease/exonuclease/phosphatase family protein</fullName>
    </submittedName>
</protein>
<dbReference type="GO" id="GO:0004527">
    <property type="term" value="F:exonuclease activity"/>
    <property type="evidence" value="ECO:0007669"/>
    <property type="project" value="UniProtKB-KW"/>
</dbReference>
<dbReference type="InterPro" id="IPR036691">
    <property type="entry name" value="Endo/exonu/phosph_ase_sf"/>
</dbReference>
<organism evidence="2 3">
    <name type="scientific">Paenirhodobacter huangdaonensis</name>
    <dbReference type="NCBI Taxonomy" id="2501515"/>
    <lineage>
        <taxon>Bacteria</taxon>
        <taxon>Pseudomonadati</taxon>
        <taxon>Pseudomonadota</taxon>
        <taxon>Alphaproteobacteria</taxon>
        <taxon>Rhodobacterales</taxon>
        <taxon>Rhodobacter group</taxon>
        <taxon>Paenirhodobacter</taxon>
    </lineage>
</organism>
<evidence type="ECO:0000313" key="2">
    <source>
        <dbReference type="EMBL" id="RWR51517.1"/>
    </source>
</evidence>
<keyword evidence="3" id="KW-1185">Reference proteome</keyword>
<comment type="caution">
    <text evidence="2">The sequence shown here is derived from an EMBL/GenBank/DDBJ whole genome shotgun (WGS) entry which is preliminary data.</text>
</comment>
<feature type="domain" description="Endonuclease/exonuclease/phosphatase" evidence="1">
    <location>
        <begin position="4"/>
        <end position="255"/>
    </location>
</feature>
<dbReference type="RefSeq" id="WP_128156422.1">
    <property type="nucleotide sequence ID" value="NZ_JBHSOM010000026.1"/>
</dbReference>
<accession>A0A3S3PE43</accession>
<dbReference type="SUPFAM" id="SSF56219">
    <property type="entry name" value="DNase I-like"/>
    <property type="match status" value="1"/>
</dbReference>
<dbReference type="Pfam" id="PF03372">
    <property type="entry name" value="Exo_endo_phos"/>
    <property type="match status" value="1"/>
</dbReference>
<dbReference type="EMBL" id="SAVA01000006">
    <property type="protein sequence ID" value="RWR51517.1"/>
    <property type="molecule type" value="Genomic_DNA"/>
</dbReference>
<evidence type="ECO:0000313" key="3">
    <source>
        <dbReference type="Proteomes" id="UP000288071"/>
    </source>
</evidence>